<dbReference type="InterPro" id="IPR011335">
    <property type="entry name" value="Restrct_endonuc-II-like"/>
</dbReference>
<keyword evidence="1" id="KW-0472">Membrane</keyword>
<evidence type="ECO:0000259" key="2">
    <source>
        <dbReference type="Pfam" id="PF13156"/>
    </source>
</evidence>
<evidence type="ECO:0000256" key="1">
    <source>
        <dbReference type="SAM" id="Phobius"/>
    </source>
</evidence>
<sequence length="204" mass="24300">MTLLETIKMIDYKFCKGLEYEKFVLEKLYRYYDIKDAYLWKHVPYNLLVEANIIVNDDNYTIKQRYKMHNRNYNVLLDTGIDIICKLNNGDIILVQCKAYTNSIVSQKHLSGFYRTLLDSIIFNNNHNRKYNITGLIVHTTSISDIITSSYCYNQQIIRDLYIPMEYEEDQVISTNKLKGYKDITLYINTIFFLINIALFLYKK</sequence>
<protein>
    <recommendedName>
        <fullName evidence="2">Mrr-like domain-containing protein</fullName>
    </recommendedName>
</protein>
<reference evidence="3" key="1">
    <citation type="journal article" date="2020" name="Nature">
        <title>Giant virus diversity and host interactions through global metagenomics.</title>
        <authorList>
            <person name="Schulz F."/>
            <person name="Roux S."/>
            <person name="Paez-Espino D."/>
            <person name="Jungbluth S."/>
            <person name="Walsh D.A."/>
            <person name="Denef V.J."/>
            <person name="McMahon K.D."/>
            <person name="Konstantinidis K.T."/>
            <person name="Eloe-Fadrosh E.A."/>
            <person name="Kyrpides N.C."/>
            <person name="Woyke T."/>
        </authorList>
    </citation>
    <scope>NUCLEOTIDE SEQUENCE</scope>
    <source>
        <strain evidence="3">GVMAG-M-3300025695-21</strain>
    </source>
</reference>
<keyword evidence="1" id="KW-0812">Transmembrane</keyword>
<dbReference type="SUPFAM" id="SSF52980">
    <property type="entry name" value="Restriction endonuclease-like"/>
    <property type="match status" value="1"/>
</dbReference>
<accession>A0A6C0J5P9</accession>
<feature type="domain" description="Mrr-like" evidence="2">
    <location>
        <begin position="77"/>
        <end position="142"/>
    </location>
</feature>
<feature type="transmembrane region" description="Helical" evidence="1">
    <location>
        <begin position="184"/>
        <end position="202"/>
    </location>
</feature>
<dbReference type="EMBL" id="MN740299">
    <property type="protein sequence ID" value="QHT98963.1"/>
    <property type="molecule type" value="Genomic_DNA"/>
</dbReference>
<dbReference type="AlphaFoldDB" id="A0A6C0J5P9"/>
<keyword evidence="1" id="KW-1133">Transmembrane helix</keyword>
<organism evidence="3">
    <name type="scientific">viral metagenome</name>
    <dbReference type="NCBI Taxonomy" id="1070528"/>
    <lineage>
        <taxon>unclassified sequences</taxon>
        <taxon>metagenomes</taxon>
        <taxon>organismal metagenomes</taxon>
    </lineage>
</organism>
<proteinExistence type="predicted"/>
<dbReference type="InterPro" id="IPR039442">
    <property type="entry name" value="Mrr-like_dom"/>
</dbReference>
<name>A0A6C0J5P9_9ZZZZ</name>
<dbReference type="Pfam" id="PF13156">
    <property type="entry name" value="Mrr_cat_2"/>
    <property type="match status" value="1"/>
</dbReference>
<evidence type="ECO:0000313" key="3">
    <source>
        <dbReference type="EMBL" id="QHT98963.1"/>
    </source>
</evidence>